<dbReference type="PROSITE" id="PS50217">
    <property type="entry name" value="BZIP"/>
    <property type="match status" value="1"/>
</dbReference>
<dbReference type="AlphaFoldDB" id="A0A2P5W3C9"/>
<dbReference type="Proteomes" id="UP000239757">
    <property type="component" value="Unassembled WGS sequence"/>
</dbReference>
<dbReference type="GO" id="GO:0000976">
    <property type="term" value="F:transcription cis-regulatory region binding"/>
    <property type="evidence" value="ECO:0007669"/>
    <property type="project" value="UniProtKB-ARBA"/>
</dbReference>
<feature type="compositionally biased region" description="Low complexity" evidence="7">
    <location>
        <begin position="42"/>
        <end position="55"/>
    </location>
</feature>
<dbReference type="InterPro" id="IPR004827">
    <property type="entry name" value="bZIP"/>
</dbReference>
<dbReference type="PANTHER" id="PTHR45967:SF1">
    <property type="entry name" value="G-BOX-BINDING FACTOR 3"/>
    <property type="match status" value="1"/>
</dbReference>
<feature type="region of interest" description="Disordered" evidence="7">
    <location>
        <begin position="188"/>
        <end position="243"/>
    </location>
</feature>
<feature type="compositionally biased region" description="Low complexity" evidence="7">
    <location>
        <begin position="206"/>
        <end position="219"/>
    </location>
</feature>
<dbReference type="EMBL" id="KZ669325">
    <property type="protein sequence ID" value="PPR85606.1"/>
    <property type="molecule type" value="Genomic_DNA"/>
</dbReference>
<sequence>MHQEKEESRVSDFKLTERGEPTSIKGFTFGALTMGNNDEGKSSTSDKSSSPVPTDQNNIHVYSDWAAMQAYYGPHVNMPPYYSSAVASGHAPPAYMWGLTQPMMPPYGAPYATIYSHGGVFAHPAVPLASHSLDVPSSLAVLDITSSILMQAAGPVETPVKSPGNTEQGLMKKLKGFDGLAISIGNGTAKNAEGRAKPRPSHSVETAGSTDGSDGNTTGVRSPSYLQSRWKRSREGTPTLGMTPFFTVEDEKIEAKSYQVAAGEVTATISPKPIGTVVSPGMTTGTILELRNTPNKNAMSSAMGVHCGVMPTEVWLQNERELKRERRKQSNRESARRSRLRKQAETEELARKVESLTSENAALRSEINQLTEMSEKVRLENAILVEELKNAQLGHGQENVLNKKEDKEDEMCEKKSDSGAKLHQLLDPSPRDDVVAAG</sequence>
<dbReference type="InterPro" id="IPR046347">
    <property type="entry name" value="bZIP_sf"/>
</dbReference>
<dbReference type="SMART" id="SM00338">
    <property type="entry name" value="BRLZ"/>
    <property type="match status" value="1"/>
</dbReference>
<dbReference type="Pfam" id="PF07777">
    <property type="entry name" value="MFMR"/>
    <property type="match status" value="1"/>
</dbReference>
<reference evidence="9 10" key="1">
    <citation type="submission" date="2015-01" db="EMBL/GenBank/DDBJ databases">
        <title>Genome of allotetraploid Gossypium barbadense reveals genomic plasticity and fiber elongation in cotton evolution.</title>
        <authorList>
            <person name="Chen X."/>
            <person name="Liu X."/>
            <person name="Zhao B."/>
            <person name="Zheng H."/>
            <person name="Hu Y."/>
            <person name="Lu G."/>
            <person name="Yang C."/>
            <person name="Chen J."/>
            <person name="Shan C."/>
            <person name="Zhang L."/>
            <person name="Zhou Y."/>
            <person name="Wang L."/>
            <person name="Guo W."/>
            <person name="Bai Y."/>
            <person name="Ruan J."/>
            <person name="Shangguan X."/>
            <person name="Mao Y."/>
            <person name="Jiang J."/>
            <person name="Zhu Y."/>
            <person name="Lei J."/>
            <person name="Kang H."/>
            <person name="Chen S."/>
            <person name="He X."/>
            <person name="Wang R."/>
            <person name="Wang Y."/>
            <person name="Chen J."/>
            <person name="Wang L."/>
            <person name="Yu S."/>
            <person name="Wang B."/>
            <person name="Wei J."/>
            <person name="Song S."/>
            <person name="Lu X."/>
            <person name="Gao Z."/>
            <person name="Gu W."/>
            <person name="Deng X."/>
            <person name="Ma D."/>
            <person name="Wang S."/>
            <person name="Liang W."/>
            <person name="Fang L."/>
            <person name="Cai C."/>
            <person name="Zhu X."/>
            <person name="Zhou B."/>
            <person name="Zhang Y."/>
            <person name="Chen Z."/>
            <person name="Xu S."/>
            <person name="Zhu R."/>
            <person name="Wang S."/>
            <person name="Zhang T."/>
            <person name="Zhao G."/>
        </authorList>
    </citation>
    <scope>NUCLEOTIDE SEQUENCE [LARGE SCALE GENOMIC DNA]</scope>
    <source>
        <strain evidence="10">cv. Xinhai21</strain>
        <tissue evidence="9">Leaf</tissue>
    </source>
</reference>
<proteinExistence type="inferred from homology"/>
<feature type="compositionally biased region" description="Basic and acidic residues" evidence="7">
    <location>
        <begin position="429"/>
        <end position="438"/>
    </location>
</feature>
<dbReference type="CDD" id="cd14702">
    <property type="entry name" value="bZIP_plant_GBF1"/>
    <property type="match status" value="1"/>
</dbReference>
<evidence type="ECO:0000313" key="9">
    <source>
        <dbReference type="EMBL" id="PPR85606.1"/>
    </source>
</evidence>
<feature type="compositionally biased region" description="Basic and acidic residues" evidence="7">
    <location>
        <begin position="1"/>
        <end position="20"/>
    </location>
</feature>
<evidence type="ECO:0000256" key="5">
    <source>
        <dbReference type="ARBA" id="ARBA00023163"/>
    </source>
</evidence>
<dbReference type="FunFam" id="1.20.5.170:FF:000063">
    <property type="entry name" value="G-box binding factor 3"/>
    <property type="match status" value="1"/>
</dbReference>
<keyword evidence="5" id="KW-0804">Transcription</keyword>
<organism evidence="9 10">
    <name type="scientific">Gossypium barbadense</name>
    <name type="common">Sea Island cotton</name>
    <name type="synonym">Hibiscus barbadensis</name>
    <dbReference type="NCBI Taxonomy" id="3634"/>
    <lineage>
        <taxon>Eukaryota</taxon>
        <taxon>Viridiplantae</taxon>
        <taxon>Streptophyta</taxon>
        <taxon>Embryophyta</taxon>
        <taxon>Tracheophyta</taxon>
        <taxon>Spermatophyta</taxon>
        <taxon>Magnoliopsida</taxon>
        <taxon>eudicotyledons</taxon>
        <taxon>Gunneridae</taxon>
        <taxon>Pentapetalae</taxon>
        <taxon>rosids</taxon>
        <taxon>malvids</taxon>
        <taxon>Malvales</taxon>
        <taxon>Malvaceae</taxon>
        <taxon>Malvoideae</taxon>
        <taxon>Gossypium</taxon>
    </lineage>
</organism>
<dbReference type="GO" id="GO:0005737">
    <property type="term" value="C:cytoplasm"/>
    <property type="evidence" value="ECO:0007669"/>
    <property type="project" value="UniProtKB-ARBA"/>
</dbReference>
<dbReference type="OrthoDB" id="1642657at2759"/>
<evidence type="ECO:0000256" key="6">
    <source>
        <dbReference type="ARBA" id="ARBA00023242"/>
    </source>
</evidence>
<feature type="region of interest" description="Disordered" evidence="7">
    <location>
        <begin position="396"/>
        <end position="438"/>
    </location>
</feature>
<evidence type="ECO:0000256" key="4">
    <source>
        <dbReference type="ARBA" id="ARBA00023125"/>
    </source>
</evidence>
<dbReference type="Pfam" id="PF00170">
    <property type="entry name" value="bZIP_1"/>
    <property type="match status" value="1"/>
</dbReference>
<accession>A0A2P5W3C9</accession>
<dbReference type="GO" id="GO:0005634">
    <property type="term" value="C:nucleus"/>
    <property type="evidence" value="ECO:0007669"/>
    <property type="project" value="UniProtKB-SubCell"/>
</dbReference>
<evidence type="ECO:0000256" key="1">
    <source>
        <dbReference type="ARBA" id="ARBA00004123"/>
    </source>
</evidence>
<dbReference type="InterPro" id="IPR045314">
    <property type="entry name" value="bZIP_plant_GBF1"/>
</dbReference>
<keyword evidence="4" id="KW-0238">DNA-binding</keyword>
<feature type="domain" description="BZIP" evidence="8">
    <location>
        <begin position="321"/>
        <end position="384"/>
    </location>
</feature>
<evidence type="ECO:0000256" key="3">
    <source>
        <dbReference type="ARBA" id="ARBA00023015"/>
    </source>
</evidence>
<dbReference type="InterPro" id="IPR012900">
    <property type="entry name" value="MFMR"/>
</dbReference>
<protein>
    <recommendedName>
        <fullName evidence="8">BZIP domain-containing protein</fullName>
    </recommendedName>
</protein>
<dbReference type="SUPFAM" id="SSF57959">
    <property type="entry name" value="Leucine zipper domain"/>
    <property type="match status" value="1"/>
</dbReference>
<dbReference type="PANTHER" id="PTHR45967">
    <property type="entry name" value="G-BOX-BINDING FACTOR 3-RELATED"/>
    <property type="match status" value="1"/>
</dbReference>
<keyword evidence="6" id="KW-0539">Nucleus</keyword>
<comment type="subcellular location">
    <subcellularLocation>
        <location evidence="1">Nucleus</location>
    </subcellularLocation>
</comment>
<comment type="similarity">
    <text evidence="2">Belongs to the bZIP family.</text>
</comment>
<evidence type="ECO:0000256" key="7">
    <source>
        <dbReference type="SAM" id="MobiDB-lite"/>
    </source>
</evidence>
<keyword evidence="3" id="KW-0805">Transcription regulation</keyword>
<dbReference type="Pfam" id="PF16596">
    <property type="entry name" value="MFMR_assoc"/>
    <property type="match status" value="1"/>
</dbReference>
<feature type="region of interest" description="Disordered" evidence="7">
    <location>
        <begin position="320"/>
        <end position="347"/>
    </location>
</feature>
<evidence type="ECO:0000313" key="10">
    <source>
        <dbReference type="Proteomes" id="UP000239757"/>
    </source>
</evidence>
<dbReference type="Gene3D" id="1.20.5.170">
    <property type="match status" value="1"/>
</dbReference>
<feature type="compositionally biased region" description="Basic and acidic residues" evidence="7">
    <location>
        <begin position="401"/>
        <end position="420"/>
    </location>
</feature>
<evidence type="ECO:0000259" key="8">
    <source>
        <dbReference type="PROSITE" id="PS50217"/>
    </source>
</evidence>
<dbReference type="GO" id="GO:0003700">
    <property type="term" value="F:DNA-binding transcription factor activity"/>
    <property type="evidence" value="ECO:0007669"/>
    <property type="project" value="InterPro"/>
</dbReference>
<evidence type="ECO:0000256" key="2">
    <source>
        <dbReference type="ARBA" id="ARBA00007163"/>
    </source>
</evidence>
<gene>
    <name evidence="9" type="ORF">GOBAR_AA35078</name>
</gene>
<name>A0A2P5W3C9_GOSBA</name>
<dbReference type="PROSITE" id="PS00036">
    <property type="entry name" value="BZIP_BASIC"/>
    <property type="match status" value="1"/>
</dbReference>
<feature type="region of interest" description="Disordered" evidence="7">
    <location>
        <begin position="1"/>
        <end position="56"/>
    </location>
</feature>
<dbReference type="InterPro" id="IPR044827">
    <property type="entry name" value="GBF-like"/>
</dbReference>